<evidence type="ECO:0000313" key="1">
    <source>
        <dbReference type="EMBL" id="DAD84226.1"/>
    </source>
</evidence>
<protein>
    <submittedName>
        <fullName evidence="1">Uncharacterized protein</fullName>
    </submittedName>
</protein>
<accession>A0A8S5MPZ7</accession>
<reference evidence="1" key="1">
    <citation type="journal article" date="2021" name="Proc. Natl. Acad. Sci. U.S.A.">
        <title>A Catalog of Tens of Thousands of Viruses from Human Metagenomes Reveals Hidden Associations with Chronic Diseases.</title>
        <authorList>
            <person name="Tisza M.J."/>
            <person name="Buck C.B."/>
        </authorList>
    </citation>
    <scope>NUCLEOTIDE SEQUENCE</scope>
    <source>
        <strain evidence="1">CtiHu16</strain>
    </source>
</reference>
<organism evidence="1">
    <name type="scientific">Podoviridae sp. ctiHu16</name>
    <dbReference type="NCBI Taxonomy" id="2826571"/>
    <lineage>
        <taxon>Viruses</taxon>
        <taxon>Duplodnaviria</taxon>
        <taxon>Heunggongvirae</taxon>
        <taxon>Uroviricota</taxon>
        <taxon>Caudoviricetes</taxon>
    </lineage>
</organism>
<proteinExistence type="predicted"/>
<dbReference type="EMBL" id="BK014955">
    <property type="protein sequence ID" value="DAD84226.1"/>
    <property type="molecule type" value="Genomic_DNA"/>
</dbReference>
<sequence length="96" mass="11249">MKLNETDKALYCIAWYNGYAKELKRIHKYLAKCEKENRANAPIPGHFLQFDCDHLIRVFWSVLVLKYGNYGTSPRTGWIDNIHAAKKYLEALCKIK</sequence>
<name>A0A8S5MPZ7_9CAUD</name>